<sequence>MIKAMSQTGLNLFIPIELLIDSLNALSLSEKRQISQLLNEAIADNEEENWREDEETKKEIQLVRDEYANGSYSKFSNIKEQLKQGAIKRAERDLGLVEEWFNLEEEAC</sequence>
<evidence type="ECO:0000313" key="2">
    <source>
        <dbReference type="Proteomes" id="UP000606721"/>
    </source>
</evidence>
<dbReference type="Proteomes" id="UP000606721">
    <property type="component" value="Unassembled WGS sequence"/>
</dbReference>
<reference evidence="1 2" key="1">
    <citation type="journal article" date="2020" name="ISME J.">
        <title>Comparative genomics reveals insights into cyanobacterial evolution and habitat adaptation.</title>
        <authorList>
            <person name="Chen M.Y."/>
            <person name="Teng W.K."/>
            <person name="Zhao L."/>
            <person name="Hu C.X."/>
            <person name="Zhou Y.K."/>
            <person name="Han B.P."/>
            <person name="Song L.R."/>
            <person name="Shu W.S."/>
        </authorList>
    </citation>
    <scope>NUCLEOTIDE SEQUENCE [LARGE SCALE GENOMIC DNA]</scope>
    <source>
        <strain evidence="1 2">FACHB-1040</strain>
    </source>
</reference>
<protein>
    <submittedName>
        <fullName evidence="1">Uncharacterized protein</fullName>
    </submittedName>
</protein>
<gene>
    <name evidence="1" type="ORF">H6F99_05150</name>
</gene>
<name>A0ABR8BSD5_APHFL</name>
<keyword evidence="2" id="KW-1185">Reference proteome</keyword>
<accession>A0ABR8BSD5</accession>
<organism evidence="1 2">
    <name type="scientific">Aphanizomenon flos-aquae FACHB-1040</name>
    <dbReference type="NCBI Taxonomy" id="2692887"/>
    <lineage>
        <taxon>Bacteria</taxon>
        <taxon>Bacillati</taxon>
        <taxon>Cyanobacteriota</taxon>
        <taxon>Cyanophyceae</taxon>
        <taxon>Nostocales</taxon>
        <taxon>Aphanizomenonaceae</taxon>
        <taxon>Aphanizomenon</taxon>
    </lineage>
</organism>
<evidence type="ECO:0000313" key="1">
    <source>
        <dbReference type="EMBL" id="MBD2277724.1"/>
    </source>
</evidence>
<comment type="caution">
    <text evidence="1">The sequence shown here is derived from an EMBL/GenBank/DDBJ whole genome shotgun (WGS) entry which is preliminary data.</text>
</comment>
<proteinExistence type="predicted"/>
<dbReference type="EMBL" id="JACJQT010000009">
    <property type="protein sequence ID" value="MBD2277724.1"/>
    <property type="molecule type" value="Genomic_DNA"/>
</dbReference>